<name>A0ABR2W9I4_9FUNG</name>
<organism evidence="4 5">
    <name type="scientific">Basidiobolus ranarum</name>
    <dbReference type="NCBI Taxonomy" id="34480"/>
    <lineage>
        <taxon>Eukaryota</taxon>
        <taxon>Fungi</taxon>
        <taxon>Fungi incertae sedis</taxon>
        <taxon>Zoopagomycota</taxon>
        <taxon>Entomophthoromycotina</taxon>
        <taxon>Basidiobolomycetes</taxon>
        <taxon>Basidiobolales</taxon>
        <taxon>Basidiobolaceae</taxon>
        <taxon>Basidiobolus</taxon>
    </lineage>
</organism>
<evidence type="ECO:0000256" key="1">
    <source>
        <dbReference type="ARBA" id="ARBA00022884"/>
    </source>
</evidence>
<dbReference type="SMART" id="SM01218">
    <property type="entry name" value="FoP_duplication"/>
    <property type="match status" value="1"/>
</dbReference>
<dbReference type="Proteomes" id="UP001479436">
    <property type="component" value="Unassembled WGS sequence"/>
</dbReference>
<feature type="compositionally biased region" description="Gly residues" evidence="2">
    <location>
        <begin position="132"/>
        <end position="142"/>
    </location>
</feature>
<keyword evidence="1" id="KW-0694">RNA-binding</keyword>
<gene>
    <name evidence="4" type="ORF">K7432_001646</name>
</gene>
<evidence type="ECO:0000313" key="5">
    <source>
        <dbReference type="Proteomes" id="UP001479436"/>
    </source>
</evidence>
<protein>
    <recommendedName>
        <fullName evidence="3">Chromatin target of PRMT1 protein C-terminal domain-containing protein</fullName>
    </recommendedName>
</protein>
<dbReference type="InterPro" id="IPR025715">
    <property type="entry name" value="FoP_C"/>
</dbReference>
<accession>A0ABR2W9I4</accession>
<sequence>MRGHPNNRKGNVNTVNRRVVATANTPASSGTSLSDRFSKIAEARKMEKIGTSNGPSFNVKLSGRVGTPVTATGHQNIQQRLGNTKKPTGGILSRVGGGVTKKAAPAPKGRANPNGGITVRGAAGNQTQPRGNGRGGRSGRGGRGSHRGGRGGRANGKSGPKSKDDLDKELDSFMMKDDKTAKTRLDDELEAYMTTREANNESQSMETDS</sequence>
<feature type="domain" description="Chromatin target of PRMT1 protein C-terminal" evidence="3">
    <location>
        <begin position="109"/>
        <end position="199"/>
    </location>
</feature>
<reference evidence="4 5" key="1">
    <citation type="submission" date="2023-04" db="EMBL/GenBank/DDBJ databases">
        <title>Genome of Basidiobolus ranarum AG-B5.</title>
        <authorList>
            <person name="Stajich J.E."/>
            <person name="Carter-House D."/>
            <person name="Gryganskyi A."/>
        </authorList>
    </citation>
    <scope>NUCLEOTIDE SEQUENCE [LARGE SCALE GENOMIC DNA]</scope>
    <source>
        <strain evidence="4 5">AG-B5</strain>
    </source>
</reference>
<keyword evidence="5" id="KW-1185">Reference proteome</keyword>
<proteinExistence type="predicted"/>
<evidence type="ECO:0000259" key="3">
    <source>
        <dbReference type="SMART" id="SM01218"/>
    </source>
</evidence>
<feature type="region of interest" description="Disordered" evidence="2">
    <location>
        <begin position="73"/>
        <end position="168"/>
    </location>
</feature>
<feature type="compositionally biased region" description="Polar residues" evidence="2">
    <location>
        <begin position="73"/>
        <end position="86"/>
    </location>
</feature>
<dbReference type="EMBL" id="JASJQH010006914">
    <property type="protein sequence ID" value="KAK9727663.1"/>
    <property type="molecule type" value="Genomic_DNA"/>
</dbReference>
<evidence type="ECO:0000256" key="2">
    <source>
        <dbReference type="SAM" id="MobiDB-lite"/>
    </source>
</evidence>
<evidence type="ECO:0000313" key="4">
    <source>
        <dbReference type="EMBL" id="KAK9727663.1"/>
    </source>
</evidence>
<dbReference type="Pfam" id="PF13865">
    <property type="entry name" value="FoP_duplication"/>
    <property type="match status" value="1"/>
</dbReference>
<comment type="caution">
    <text evidence="4">The sequence shown here is derived from an EMBL/GenBank/DDBJ whole genome shotgun (WGS) entry which is preliminary data.</text>
</comment>